<reference evidence="7" key="1">
    <citation type="submission" date="2022-07" db="EMBL/GenBank/DDBJ databases">
        <title>Genome Sequence of Xylaria arbuscula.</title>
        <authorList>
            <person name="Buettner E."/>
        </authorList>
    </citation>
    <scope>NUCLEOTIDE SEQUENCE</scope>
    <source>
        <strain evidence="7">VT107</strain>
    </source>
</reference>
<keyword evidence="8" id="KW-1185">Reference proteome</keyword>
<comment type="caution">
    <text evidence="7">The sequence shown here is derived from an EMBL/GenBank/DDBJ whole genome shotgun (WGS) entry which is preliminary data.</text>
</comment>
<dbReference type="CDD" id="cd12148">
    <property type="entry name" value="fungal_TF_MHR"/>
    <property type="match status" value="1"/>
</dbReference>
<dbReference type="Pfam" id="PF04082">
    <property type="entry name" value="Fungal_trans"/>
    <property type="match status" value="1"/>
</dbReference>
<keyword evidence="4" id="KW-0539">Nucleus</keyword>
<dbReference type="PROSITE" id="PS00463">
    <property type="entry name" value="ZN2_CY6_FUNGAL_1"/>
    <property type="match status" value="1"/>
</dbReference>
<evidence type="ECO:0000256" key="5">
    <source>
        <dbReference type="SAM" id="MobiDB-lite"/>
    </source>
</evidence>
<accession>A0A9W8NJP3</accession>
<dbReference type="InterPro" id="IPR007219">
    <property type="entry name" value="XnlR_reg_dom"/>
</dbReference>
<sequence>MDALDARDDEALTGGSRPKRTDNACRGCRERKVKCNGAQPCSTCIRRHQECVFELEERKVFVSRRYLAELKRKSTSSQDNSEIPSKRRRASLDDAEQEPPSGVTRDATSPEPVPSAPLADETIISNTKPTGGDGHEISNTSPNIRNLLASRPSAFVTDGRGRRRFLGPTSTWGYTHQVINLIKKHLRSHESPKVPLNPEGPEDILQWPSTGAIGPLSLSMLPSLDFALHLTSTVKFHLGQLYHIFHEKSFVAGLHKFYDHGPYTEPLPGDRLWYVQYLLLMAFGHALLSGYVGRKPAGSELVSRAIELMPDAFGLNQDPVLATEVLCCLALYLQSIDHRNSAFIYIGQAVNMALSQGLHRELFGDEFTEEDKDRHYGLWWTIYILDRRFSTMMGAPSSIRDEDITVPLPDYEKNCHFMKAMSLQVPLARLHAQVLSSIYSSDTYLRASYLENTRQVLKGMADLTSNLKQTFGMQFDNDGPISRASATLNLYYHQCIVLSTRPLLLCSLRRLLTGGSLEITEPIKALLRAAQDSAARSLRILTALHSQRLLENFLPFDLESTFSSAFVLSLMAALPACPLEDTADVDASFFLLNQMVAKGNIIAEFRRQDLEHLINLLHLVGAEISQRNSLGTNAIPPVSGGAEYDQTLPSHIDDVGAFNDLSPEQMLSLAGLLELDPTFDHVDEQWLWA</sequence>
<dbReference type="GO" id="GO:0003677">
    <property type="term" value="F:DNA binding"/>
    <property type="evidence" value="ECO:0007669"/>
    <property type="project" value="InterPro"/>
</dbReference>
<evidence type="ECO:0000256" key="1">
    <source>
        <dbReference type="ARBA" id="ARBA00022723"/>
    </source>
</evidence>
<dbReference type="EMBL" id="JANPWZ010000262">
    <property type="protein sequence ID" value="KAJ3578084.1"/>
    <property type="molecule type" value="Genomic_DNA"/>
</dbReference>
<feature type="domain" description="Zn(2)-C6 fungal-type" evidence="6">
    <location>
        <begin position="24"/>
        <end position="53"/>
    </location>
</feature>
<dbReference type="SUPFAM" id="SSF57701">
    <property type="entry name" value="Zn2/Cys6 DNA-binding domain"/>
    <property type="match status" value="1"/>
</dbReference>
<dbReference type="SMART" id="SM00066">
    <property type="entry name" value="GAL4"/>
    <property type="match status" value="1"/>
</dbReference>
<keyword evidence="1" id="KW-0479">Metal-binding</keyword>
<dbReference type="InterPro" id="IPR036864">
    <property type="entry name" value="Zn2-C6_fun-type_DNA-bd_sf"/>
</dbReference>
<dbReference type="InterPro" id="IPR001138">
    <property type="entry name" value="Zn2Cys6_DnaBD"/>
</dbReference>
<dbReference type="AlphaFoldDB" id="A0A9W8NJP3"/>
<evidence type="ECO:0000256" key="3">
    <source>
        <dbReference type="ARBA" id="ARBA00023163"/>
    </source>
</evidence>
<evidence type="ECO:0000313" key="7">
    <source>
        <dbReference type="EMBL" id="KAJ3578084.1"/>
    </source>
</evidence>
<proteinExistence type="predicted"/>
<dbReference type="CDD" id="cd00067">
    <property type="entry name" value="GAL4"/>
    <property type="match status" value="1"/>
</dbReference>
<dbReference type="PROSITE" id="PS50048">
    <property type="entry name" value="ZN2_CY6_FUNGAL_2"/>
    <property type="match status" value="1"/>
</dbReference>
<evidence type="ECO:0000256" key="4">
    <source>
        <dbReference type="ARBA" id="ARBA00023242"/>
    </source>
</evidence>
<evidence type="ECO:0000259" key="6">
    <source>
        <dbReference type="PROSITE" id="PS50048"/>
    </source>
</evidence>
<dbReference type="PANTHER" id="PTHR47424">
    <property type="entry name" value="REGULATORY PROTEIN GAL4"/>
    <property type="match status" value="1"/>
</dbReference>
<dbReference type="Gene3D" id="4.10.240.10">
    <property type="entry name" value="Zn(2)-C6 fungal-type DNA-binding domain"/>
    <property type="match status" value="1"/>
</dbReference>
<feature type="region of interest" description="Disordered" evidence="5">
    <location>
        <begin position="71"/>
        <end position="144"/>
    </location>
</feature>
<dbReference type="GO" id="GO:0008270">
    <property type="term" value="F:zinc ion binding"/>
    <property type="evidence" value="ECO:0007669"/>
    <property type="project" value="InterPro"/>
</dbReference>
<dbReference type="Pfam" id="PF00172">
    <property type="entry name" value="Zn_clus"/>
    <property type="match status" value="1"/>
</dbReference>
<gene>
    <name evidence="7" type="ORF">NPX13_g2481</name>
</gene>
<feature type="compositionally biased region" description="Basic and acidic residues" evidence="5">
    <location>
        <begin position="1"/>
        <end position="10"/>
    </location>
</feature>
<dbReference type="VEuPathDB" id="FungiDB:F4678DRAFT_421106"/>
<dbReference type="GO" id="GO:0006351">
    <property type="term" value="P:DNA-templated transcription"/>
    <property type="evidence" value="ECO:0007669"/>
    <property type="project" value="InterPro"/>
</dbReference>
<evidence type="ECO:0000256" key="2">
    <source>
        <dbReference type="ARBA" id="ARBA00023015"/>
    </source>
</evidence>
<name>A0A9W8NJP3_9PEZI</name>
<evidence type="ECO:0000313" key="8">
    <source>
        <dbReference type="Proteomes" id="UP001148614"/>
    </source>
</evidence>
<dbReference type="PANTHER" id="PTHR47424:SF6">
    <property type="entry name" value="PROLINE UTILIZATION TRANS-ACTIVATOR"/>
    <property type="match status" value="1"/>
</dbReference>
<dbReference type="GO" id="GO:0000981">
    <property type="term" value="F:DNA-binding transcription factor activity, RNA polymerase II-specific"/>
    <property type="evidence" value="ECO:0007669"/>
    <property type="project" value="InterPro"/>
</dbReference>
<protein>
    <recommendedName>
        <fullName evidence="6">Zn(2)-C6 fungal-type domain-containing protein</fullName>
    </recommendedName>
</protein>
<keyword evidence="2" id="KW-0805">Transcription regulation</keyword>
<keyword evidence="3" id="KW-0804">Transcription</keyword>
<dbReference type="SMART" id="SM00906">
    <property type="entry name" value="Fungal_trans"/>
    <property type="match status" value="1"/>
</dbReference>
<dbReference type="InterPro" id="IPR051127">
    <property type="entry name" value="Fungal_SecMet_Regulators"/>
</dbReference>
<dbReference type="Proteomes" id="UP001148614">
    <property type="component" value="Unassembled WGS sequence"/>
</dbReference>
<organism evidence="7 8">
    <name type="scientific">Xylaria arbuscula</name>
    <dbReference type="NCBI Taxonomy" id="114810"/>
    <lineage>
        <taxon>Eukaryota</taxon>
        <taxon>Fungi</taxon>
        <taxon>Dikarya</taxon>
        <taxon>Ascomycota</taxon>
        <taxon>Pezizomycotina</taxon>
        <taxon>Sordariomycetes</taxon>
        <taxon>Xylariomycetidae</taxon>
        <taxon>Xylariales</taxon>
        <taxon>Xylariaceae</taxon>
        <taxon>Xylaria</taxon>
    </lineage>
</organism>
<feature type="region of interest" description="Disordered" evidence="5">
    <location>
        <begin position="1"/>
        <end position="23"/>
    </location>
</feature>